<reference evidence="2 3" key="1">
    <citation type="submission" date="2018-11" db="EMBL/GenBank/DDBJ databases">
        <authorList>
            <person name="Li F."/>
        </authorList>
    </citation>
    <scope>NUCLEOTIDE SEQUENCE [LARGE SCALE GENOMIC DNA]</scope>
    <source>
        <strain evidence="2 3">KIS18-7</strain>
    </source>
</reference>
<dbReference type="RefSeq" id="WP_123233985.1">
    <property type="nucleotide sequence ID" value="NZ_RJSG01000002.1"/>
</dbReference>
<gene>
    <name evidence="2" type="ORF">EFL95_10895</name>
</gene>
<proteinExistence type="predicted"/>
<feature type="signal peptide" evidence="1">
    <location>
        <begin position="1"/>
        <end position="24"/>
    </location>
</feature>
<name>A0A3N0DVN7_9ACTN</name>
<evidence type="ECO:0000313" key="2">
    <source>
        <dbReference type="EMBL" id="RNL79483.1"/>
    </source>
</evidence>
<evidence type="ECO:0000313" key="3">
    <source>
        <dbReference type="Proteomes" id="UP000277094"/>
    </source>
</evidence>
<feature type="chain" id="PRO_5039137941" evidence="1">
    <location>
        <begin position="25"/>
        <end position="168"/>
    </location>
</feature>
<dbReference type="OrthoDB" id="2449873at2"/>
<dbReference type="Proteomes" id="UP000277094">
    <property type="component" value="Unassembled WGS sequence"/>
</dbReference>
<evidence type="ECO:0000256" key="1">
    <source>
        <dbReference type="SAM" id="SignalP"/>
    </source>
</evidence>
<accession>A0A3N0DVN7</accession>
<keyword evidence="3" id="KW-1185">Reference proteome</keyword>
<dbReference type="EMBL" id="RJSG01000002">
    <property type="protein sequence ID" value="RNL79483.1"/>
    <property type="molecule type" value="Genomic_DNA"/>
</dbReference>
<sequence>MRREGLRVAVAAAAVALVGGFAWAGTAQAHSDHTLDKVRTATAKFHSTAEARAAGYGDPGLPCFDSPSTNQGMGFHLVNGNYLNDGGALDPLHPEALVYEEHQGGLKLVAVEYLVKMSDSPDRPTFLGQKMIPNDALGLWTLHAWIWRDNPDGLFQSYNANVPLCPKA</sequence>
<dbReference type="AlphaFoldDB" id="A0A3N0DVN7"/>
<comment type="caution">
    <text evidence="2">The sequence shown here is derived from an EMBL/GenBank/DDBJ whole genome shotgun (WGS) entry which is preliminary data.</text>
</comment>
<protein>
    <submittedName>
        <fullName evidence="2">Uncharacterized protein</fullName>
    </submittedName>
</protein>
<keyword evidence="1" id="KW-0732">Signal</keyword>
<organism evidence="2 3">
    <name type="scientific">Nocardioides marmorisolisilvae</name>
    <dbReference type="NCBI Taxonomy" id="1542737"/>
    <lineage>
        <taxon>Bacteria</taxon>
        <taxon>Bacillati</taxon>
        <taxon>Actinomycetota</taxon>
        <taxon>Actinomycetes</taxon>
        <taxon>Propionibacteriales</taxon>
        <taxon>Nocardioidaceae</taxon>
        <taxon>Nocardioides</taxon>
    </lineage>
</organism>